<comment type="caution">
    <text evidence="3">The sequence shown here is derived from an EMBL/GenBank/DDBJ whole genome shotgun (WGS) entry which is preliminary data.</text>
</comment>
<dbReference type="GO" id="GO:0006355">
    <property type="term" value="P:regulation of DNA-templated transcription"/>
    <property type="evidence" value="ECO:0007669"/>
    <property type="project" value="InterPro"/>
</dbReference>
<name>A0A0G1X155_9BACT</name>
<keyword evidence="1" id="KW-0694">RNA-binding</keyword>
<evidence type="ECO:0000313" key="3">
    <source>
        <dbReference type="EMBL" id="KKU96308.1"/>
    </source>
</evidence>
<dbReference type="InterPro" id="IPR035926">
    <property type="entry name" value="NusB-like_sf"/>
</dbReference>
<dbReference type="Gene3D" id="1.10.940.10">
    <property type="entry name" value="NusB-like"/>
    <property type="match status" value="1"/>
</dbReference>
<feature type="non-terminal residue" evidence="3">
    <location>
        <position position="1"/>
    </location>
</feature>
<evidence type="ECO:0000259" key="2">
    <source>
        <dbReference type="Pfam" id="PF01029"/>
    </source>
</evidence>
<dbReference type="Proteomes" id="UP000034661">
    <property type="component" value="Unassembled WGS sequence"/>
</dbReference>
<gene>
    <name evidence="3" type="ORF">UY27_C0001G0001</name>
</gene>
<accession>A0A0G1X155</accession>
<dbReference type="SUPFAM" id="SSF48013">
    <property type="entry name" value="NusB-like"/>
    <property type="match status" value="1"/>
</dbReference>
<feature type="domain" description="NusB/RsmB/TIM44" evidence="2">
    <location>
        <begin position="1"/>
        <end position="27"/>
    </location>
</feature>
<dbReference type="EMBL" id="LCPJ01000001">
    <property type="protein sequence ID" value="KKU96308.1"/>
    <property type="molecule type" value="Genomic_DNA"/>
</dbReference>
<reference evidence="3 4" key="1">
    <citation type="journal article" date="2015" name="Nature">
        <title>rRNA introns, odd ribosomes, and small enigmatic genomes across a large radiation of phyla.</title>
        <authorList>
            <person name="Brown C.T."/>
            <person name="Hug L.A."/>
            <person name="Thomas B.C."/>
            <person name="Sharon I."/>
            <person name="Castelle C.J."/>
            <person name="Singh A."/>
            <person name="Wilkins M.J."/>
            <person name="Williams K.H."/>
            <person name="Banfield J.F."/>
        </authorList>
    </citation>
    <scope>NUCLEOTIDE SEQUENCE [LARGE SCALE GENOMIC DNA]</scope>
</reference>
<sequence length="29" mass="3092">EAVELAKEFGNESSPKFVNGVLGTILKTI</sequence>
<proteinExistence type="predicted"/>
<dbReference type="Pfam" id="PF01029">
    <property type="entry name" value="NusB"/>
    <property type="match status" value="1"/>
</dbReference>
<organism evidence="3 4">
    <name type="scientific">Candidatus Gottesmanbacteria bacterium GW2011_GWA1_48_13</name>
    <dbReference type="NCBI Taxonomy" id="1618439"/>
    <lineage>
        <taxon>Bacteria</taxon>
        <taxon>Candidatus Gottesmaniibacteriota</taxon>
    </lineage>
</organism>
<dbReference type="InterPro" id="IPR006027">
    <property type="entry name" value="NusB_RsmB_TIM44"/>
</dbReference>
<dbReference type="AlphaFoldDB" id="A0A0G1X155"/>
<protein>
    <recommendedName>
        <fullName evidence="2">NusB/RsmB/TIM44 domain-containing protein</fullName>
    </recommendedName>
</protein>
<evidence type="ECO:0000313" key="4">
    <source>
        <dbReference type="Proteomes" id="UP000034661"/>
    </source>
</evidence>
<dbReference type="GO" id="GO:0003723">
    <property type="term" value="F:RNA binding"/>
    <property type="evidence" value="ECO:0007669"/>
    <property type="project" value="UniProtKB-KW"/>
</dbReference>
<evidence type="ECO:0000256" key="1">
    <source>
        <dbReference type="ARBA" id="ARBA00022884"/>
    </source>
</evidence>